<name>A0ABN8I8G8_9NEOP</name>
<sequence>MKLEKRITSNPLLSGLTLPLEPAVNKTIKDYITGTANKQTKRHATSTPLLCSIVTIYRRINGRCKKELGRRSAGGPRDDLDRPWRRLGWAGARLAHREMPRHFSAA</sequence>
<evidence type="ECO:0000313" key="1">
    <source>
        <dbReference type="EMBL" id="CAH2049404.1"/>
    </source>
</evidence>
<organism evidence="1 2">
    <name type="scientific">Iphiclides podalirius</name>
    <name type="common">scarce swallowtail</name>
    <dbReference type="NCBI Taxonomy" id="110791"/>
    <lineage>
        <taxon>Eukaryota</taxon>
        <taxon>Metazoa</taxon>
        <taxon>Ecdysozoa</taxon>
        <taxon>Arthropoda</taxon>
        <taxon>Hexapoda</taxon>
        <taxon>Insecta</taxon>
        <taxon>Pterygota</taxon>
        <taxon>Neoptera</taxon>
        <taxon>Endopterygota</taxon>
        <taxon>Lepidoptera</taxon>
        <taxon>Glossata</taxon>
        <taxon>Ditrysia</taxon>
        <taxon>Papilionoidea</taxon>
        <taxon>Papilionidae</taxon>
        <taxon>Papilioninae</taxon>
        <taxon>Iphiclides</taxon>
    </lineage>
</organism>
<proteinExistence type="predicted"/>
<keyword evidence="2" id="KW-1185">Reference proteome</keyword>
<protein>
    <submittedName>
        <fullName evidence="1">Uncharacterized protein</fullName>
    </submittedName>
</protein>
<gene>
    <name evidence="1" type="ORF">IPOD504_LOCUS6802</name>
</gene>
<feature type="non-terminal residue" evidence="1">
    <location>
        <position position="1"/>
    </location>
</feature>
<evidence type="ECO:0000313" key="2">
    <source>
        <dbReference type="Proteomes" id="UP000837857"/>
    </source>
</evidence>
<reference evidence="1" key="1">
    <citation type="submission" date="2022-03" db="EMBL/GenBank/DDBJ databases">
        <authorList>
            <person name="Martin H S."/>
        </authorList>
    </citation>
    <scope>NUCLEOTIDE SEQUENCE</scope>
</reference>
<dbReference type="EMBL" id="OW152831">
    <property type="protein sequence ID" value="CAH2049404.1"/>
    <property type="molecule type" value="Genomic_DNA"/>
</dbReference>
<dbReference type="Proteomes" id="UP000837857">
    <property type="component" value="Chromosome 19"/>
</dbReference>
<accession>A0ABN8I8G8</accession>